<evidence type="ECO:0000313" key="3">
    <source>
        <dbReference type="EMBL" id="CUQ47718.1"/>
    </source>
</evidence>
<organism evidence="3 4">
    <name type="scientific">Bacteroides thetaiotaomicron</name>
    <dbReference type="NCBI Taxonomy" id="818"/>
    <lineage>
        <taxon>Bacteria</taxon>
        <taxon>Pseudomonadati</taxon>
        <taxon>Bacteroidota</taxon>
        <taxon>Bacteroidia</taxon>
        <taxon>Bacteroidales</taxon>
        <taxon>Bacteroidaceae</taxon>
        <taxon>Bacteroides</taxon>
    </lineage>
</organism>
<reference evidence="3 4" key="1">
    <citation type="submission" date="2015-09" db="EMBL/GenBank/DDBJ databases">
        <authorList>
            <consortium name="Pathogen Informatics"/>
        </authorList>
    </citation>
    <scope>NUCLEOTIDE SEQUENCE [LARGE SCALE GENOMIC DNA]</scope>
    <source>
        <strain evidence="3 4">2789STDY5834945</strain>
    </source>
</reference>
<dbReference type="Proteomes" id="UP000095541">
    <property type="component" value="Unassembled WGS sequence"/>
</dbReference>
<dbReference type="PANTHER" id="PTHR34985:SF1">
    <property type="entry name" value="SLR0554 PROTEIN"/>
    <property type="match status" value="1"/>
</dbReference>
<protein>
    <submittedName>
        <fullName evidence="3">Predicted P-loop ATPase and inactivated derivatives</fullName>
    </submittedName>
</protein>
<sequence>MEKITVTTYRGLSQVSGSISLPKLFEHMRGEIYRDRVRRIREALTSGDTGKADRMKKQLPYRTITATYSNERLAYSLETYQDIITLDFDDMEVEKIPEYRRLANDCPDTLGNFISPREHGLKIFVYLTGEEPEALRTELNTLGTIDLPTLERYHHRMFALAADKYQKLLNTKVDTSGSDLSRGVFVSHDPDAFLSLERLENVKPLTITLTLPTEEECKKKKRKKPLSLPSLLPAQKNATPIDLQVQLDFRKAVEYTKRKERLEPGNRDNFFYCLGNQCYRRHIMEAEAVSLTRSYFGNLPDFDFEAPLRNAYQYTSKTDQAEEDSKEPKIFKVIRFLDQYYEFRRNIVKEQIEFRPRSASTADPAPSAFITLRTKDINTFYINAQMKKVGCSQNFLKALVDSDYSKPFNPFTHYFYSLPSWDGKTDYITQLAKTVKAADQSFFEDSLRHWLVGMVACAINDDAQNHQLMLLYGEQGKGKSVFIRRLLPPELKGYYRHGMIKPDKTDHLLQLSSCLIIDLDEFDSISTWHMQDLKRLITQDEVTERKVYDIQTYNYVRRASFIASTNNPHCLQDIKENRRILFNTILKVDYRNPINYEGVYSQALALYQQGFQYWYDKEQITFLNDRNENYRLKDPVEENLFFYFRAAKGGEINAQWYPASYILSILSVNGRTQSNQQAQKILVTVLEKNNFHKRVTSDGVTEYMVVEYSREERKANSTLPQLPKQGKFEL</sequence>
<name>A0A174WT59_BACT4</name>
<dbReference type="InterPro" id="IPR027417">
    <property type="entry name" value="P-loop_NTPase"/>
</dbReference>
<feature type="domain" description="BT4734-like N-terminal" evidence="2">
    <location>
        <begin position="55"/>
        <end position="193"/>
    </location>
</feature>
<accession>A0A174WT59</accession>
<dbReference type="PANTHER" id="PTHR34985">
    <property type="entry name" value="SLR0554 PROTEIN"/>
    <property type="match status" value="1"/>
</dbReference>
<dbReference type="AlphaFoldDB" id="A0A174WT59"/>
<proteinExistence type="predicted"/>
<evidence type="ECO:0000313" key="4">
    <source>
        <dbReference type="Proteomes" id="UP000095541"/>
    </source>
</evidence>
<evidence type="ECO:0000259" key="2">
    <source>
        <dbReference type="Pfam" id="PF08800"/>
    </source>
</evidence>
<dbReference type="Gene3D" id="3.40.50.300">
    <property type="entry name" value="P-loop containing nucleotide triphosphate hydrolases"/>
    <property type="match status" value="1"/>
</dbReference>
<dbReference type="EMBL" id="CZBI01000015">
    <property type="protein sequence ID" value="CUQ47718.1"/>
    <property type="molecule type" value="Genomic_DNA"/>
</dbReference>
<dbReference type="SUPFAM" id="SSF52540">
    <property type="entry name" value="P-loop containing nucleoside triphosphate hydrolases"/>
    <property type="match status" value="1"/>
</dbReference>
<feature type="domain" description="Virulence-associated protein E-like" evidence="1">
    <location>
        <begin position="420"/>
        <end position="630"/>
    </location>
</feature>
<dbReference type="RefSeq" id="WP_055222079.1">
    <property type="nucleotide sequence ID" value="NZ_CZBI01000015.1"/>
</dbReference>
<dbReference type="InterPro" id="IPR007936">
    <property type="entry name" value="VapE-like_dom"/>
</dbReference>
<dbReference type="Pfam" id="PF08800">
    <property type="entry name" value="BT4734-like_N"/>
    <property type="match status" value="1"/>
</dbReference>
<evidence type="ECO:0000259" key="1">
    <source>
        <dbReference type="Pfam" id="PF05272"/>
    </source>
</evidence>
<gene>
    <name evidence="3" type="ORF">ERS852557_04916</name>
</gene>
<dbReference type="Pfam" id="PF05272">
    <property type="entry name" value="VapE-like_dom"/>
    <property type="match status" value="1"/>
</dbReference>
<dbReference type="InterPro" id="IPR014907">
    <property type="entry name" value="BT4734-like_N"/>
</dbReference>